<dbReference type="RefSeq" id="WP_021225714.1">
    <property type="nucleotide sequence ID" value="NZ_ATDP01000082.1"/>
</dbReference>
<sequence>MSEASALCVTVLDEGWRPCGLLPVVDNWTTLLHSLLREDHRWIALLQRRPAGETATPRRDDIALTRAVIRGIRPIDLLLADHLIAAGDQWFSFRAAGLL</sequence>
<organism evidence="2 3">
    <name type="scientific">Sphingobium lactosutens DS20</name>
    <dbReference type="NCBI Taxonomy" id="1331060"/>
    <lineage>
        <taxon>Bacteria</taxon>
        <taxon>Pseudomonadati</taxon>
        <taxon>Pseudomonadota</taxon>
        <taxon>Alphaproteobacteria</taxon>
        <taxon>Sphingomonadales</taxon>
        <taxon>Sphingomonadaceae</taxon>
        <taxon>Sphingobium</taxon>
    </lineage>
</organism>
<protein>
    <recommendedName>
        <fullName evidence="1">RadC-like JAB domain-containing protein</fullName>
    </recommendedName>
</protein>
<name>T0HR65_9SPHN</name>
<keyword evidence="3" id="KW-1185">Reference proteome</keyword>
<evidence type="ECO:0000259" key="1">
    <source>
        <dbReference type="Pfam" id="PF04002"/>
    </source>
</evidence>
<dbReference type="OrthoDB" id="7473593at2"/>
<dbReference type="Pfam" id="PF04002">
    <property type="entry name" value="RadC"/>
    <property type="match status" value="1"/>
</dbReference>
<feature type="domain" description="RadC-like JAB" evidence="1">
    <location>
        <begin position="32"/>
        <end position="97"/>
    </location>
</feature>
<dbReference type="eggNOG" id="COG2003">
    <property type="taxonomic scope" value="Bacteria"/>
</dbReference>
<accession>T0HR65</accession>
<reference evidence="2 3" key="1">
    <citation type="journal article" date="2013" name="Genome Announc.">
        <title>Draft Genome Sequence of Sphingobium lactosutens Strain DS20T, Isolated from a Hexachlorocyclohexane Dumpsite.</title>
        <authorList>
            <person name="Kumar R."/>
            <person name="Dwivedi V."/>
            <person name="Negi V."/>
            <person name="Khurana J.P."/>
            <person name="Lal R."/>
        </authorList>
    </citation>
    <scope>NUCLEOTIDE SEQUENCE [LARGE SCALE GENOMIC DNA]</scope>
    <source>
        <strain evidence="2 3">DS20</strain>
    </source>
</reference>
<evidence type="ECO:0000313" key="2">
    <source>
        <dbReference type="EMBL" id="EQB15582.1"/>
    </source>
</evidence>
<proteinExistence type="predicted"/>
<gene>
    <name evidence="2" type="ORF">RLDS_09900</name>
</gene>
<dbReference type="Proteomes" id="UP000015531">
    <property type="component" value="Unassembled WGS sequence"/>
</dbReference>
<dbReference type="Gene3D" id="3.40.140.10">
    <property type="entry name" value="Cytidine Deaminase, domain 2"/>
    <property type="match status" value="1"/>
</dbReference>
<comment type="caution">
    <text evidence="2">The sequence shown here is derived from an EMBL/GenBank/DDBJ whole genome shotgun (WGS) entry which is preliminary data.</text>
</comment>
<dbReference type="EMBL" id="ATDP01000082">
    <property type="protein sequence ID" value="EQB15582.1"/>
    <property type="molecule type" value="Genomic_DNA"/>
</dbReference>
<dbReference type="PATRIC" id="fig|1331060.3.peg.1889"/>
<dbReference type="AlphaFoldDB" id="T0HR65"/>
<evidence type="ECO:0000313" key="3">
    <source>
        <dbReference type="Proteomes" id="UP000015531"/>
    </source>
</evidence>
<dbReference type="InterPro" id="IPR025657">
    <property type="entry name" value="RadC_JAB"/>
</dbReference>